<sequence>MESNIVQDFQNLRVFSNRNINRMDELVQDLTNALEETSKVSRSGGNQENGISSGTVGRRQHKRRRGTRRAAVNIYWKRGTISEASESSIDEAIRDYIDNSVVTHSDSDDLALTHPKHRLMVPMSEPIPAVESDSFTENLSPLRPQRRRRRYKHMAVDSLQSLGQLDISAANENSNSSGSRTCTVASPIAVPATTSHAPETRQVIRQQSVNTVTAASSHPSSAAGVSRTSGQNVVPGKRKRSSKSRSEGVTSGTRKTATSDKDSIDLDSMEVASTSQ</sequence>
<dbReference type="Proteomes" id="UP001519460">
    <property type="component" value="Unassembled WGS sequence"/>
</dbReference>
<feature type="compositionally biased region" description="Polar residues" evidence="1">
    <location>
        <begin position="37"/>
        <end position="55"/>
    </location>
</feature>
<proteinExistence type="predicted"/>
<gene>
    <name evidence="2" type="ORF">BaRGS_00005962</name>
</gene>
<evidence type="ECO:0000256" key="1">
    <source>
        <dbReference type="SAM" id="MobiDB-lite"/>
    </source>
</evidence>
<dbReference type="EMBL" id="JACVVK020000024">
    <property type="protein sequence ID" value="KAK7502712.1"/>
    <property type="molecule type" value="Genomic_DNA"/>
</dbReference>
<organism evidence="2 3">
    <name type="scientific">Batillaria attramentaria</name>
    <dbReference type="NCBI Taxonomy" id="370345"/>
    <lineage>
        <taxon>Eukaryota</taxon>
        <taxon>Metazoa</taxon>
        <taxon>Spiralia</taxon>
        <taxon>Lophotrochozoa</taxon>
        <taxon>Mollusca</taxon>
        <taxon>Gastropoda</taxon>
        <taxon>Caenogastropoda</taxon>
        <taxon>Sorbeoconcha</taxon>
        <taxon>Cerithioidea</taxon>
        <taxon>Batillariidae</taxon>
        <taxon>Batillaria</taxon>
    </lineage>
</organism>
<dbReference type="AlphaFoldDB" id="A0ABD0LTB8"/>
<dbReference type="PANTHER" id="PTHR14195">
    <property type="entry name" value="G PATCH DOMAIN CONTAINING PROTEIN 2"/>
    <property type="match status" value="1"/>
</dbReference>
<keyword evidence="3" id="KW-1185">Reference proteome</keyword>
<comment type="caution">
    <text evidence="2">The sequence shown here is derived from an EMBL/GenBank/DDBJ whole genome shotgun (WGS) entry which is preliminary data.</text>
</comment>
<protein>
    <submittedName>
        <fullName evidence="2">Uncharacterized protein</fullName>
    </submittedName>
</protein>
<feature type="region of interest" description="Disordered" evidence="1">
    <location>
        <begin position="209"/>
        <end position="276"/>
    </location>
</feature>
<feature type="compositionally biased region" description="Polar residues" evidence="1">
    <location>
        <begin position="209"/>
        <end position="220"/>
    </location>
</feature>
<evidence type="ECO:0000313" key="2">
    <source>
        <dbReference type="EMBL" id="KAK7502712.1"/>
    </source>
</evidence>
<dbReference type="InterPro" id="IPR051189">
    <property type="entry name" value="Splicing_assoc_domain"/>
</dbReference>
<evidence type="ECO:0000313" key="3">
    <source>
        <dbReference type="Proteomes" id="UP001519460"/>
    </source>
</evidence>
<feature type="compositionally biased region" description="Polar residues" evidence="1">
    <location>
        <begin position="247"/>
        <end position="256"/>
    </location>
</feature>
<feature type="compositionally biased region" description="Basic residues" evidence="1">
    <location>
        <begin position="58"/>
        <end position="67"/>
    </location>
</feature>
<name>A0ABD0LTB8_9CAEN</name>
<accession>A0ABD0LTB8</accession>
<feature type="region of interest" description="Disordered" evidence="1">
    <location>
        <begin position="37"/>
        <end position="67"/>
    </location>
</feature>
<reference evidence="2 3" key="1">
    <citation type="journal article" date="2023" name="Sci. Data">
        <title>Genome assembly of the Korean intertidal mud-creeper Batillaria attramentaria.</title>
        <authorList>
            <person name="Patra A.K."/>
            <person name="Ho P.T."/>
            <person name="Jun S."/>
            <person name="Lee S.J."/>
            <person name="Kim Y."/>
            <person name="Won Y.J."/>
        </authorList>
    </citation>
    <scope>NUCLEOTIDE SEQUENCE [LARGE SCALE GENOMIC DNA]</scope>
    <source>
        <strain evidence="2">Wonlab-2016</strain>
    </source>
</reference>